<sequence length="121" mass="13727">MSVQKVNINDKLSQFTAHWSPKIVGELNGQHVKLVKFAGEFVWHKHDNEDEMFLVVNGAFEMHLRDEIVELTQGDFIIIPKGTEHKPVAAEEVHVMLFEPASTLNTGDKVSELTVETPEYL</sequence>
<dbReference type="PANTHER" id="PTHR36114:SF1">
    <property type="entry name" value="16.7 KDA PROTEIN IN WHIE LOCUS"/>
    <property type="match status" value="1"/>
</dbReference>
<accession>A0ABR7WRQ6</accession>
<dbReference type="InterPro" id="IPR014710">
    <property type="entry name" value="RmlC-like_jellyroll"/>
</dbReference>
<evidence type="ECO:0000259" key="1">
    <source>
        <dbReference type="Pfam" id="PF07883"/>
    </source>
</evidence>
<organism evidence="2 3">
    <name type="scientific">Mucilaginibacter pankratovii</name>
    <dbReference type="NCBI Taxonomy" id="2772110"/>
    <lineage>
        <taxon>Bacteria</taxon>
        <taxon>Pseudomonadati</taxon>
        <taxon>Bacteroidota</taxon>
        <taxon>Sphingobacteriia</taxon>
        <taxon>Sphingobacteriales</taxon>
        <taxon>Sphingobacteriaceae</taxon>
        <taxon>Mucilaginibacter</taxon>
    </lineage>
</organism>
<comment type="caution">
    <text evidence="2">The sequence shown here is derived from an EMBL/GenBank/DDBJ whole genome shotgun (WGS) entry which is preliminary data.</text>
</comment>
<dbReference type="PANTHER" id="PTHR36114">
    <property type="entry name" value="16.7 KDA PROTEIN IN WHIE LOCUS"/>
    <property type="match status" value="1"/>
</dbReference>
<gene>
    <name evidence="2" type="ORF">IDJ77_10335</name>
</gene>
<reference evidence="2 3" key="1">
    <citation type="submission" date="2020-09" db="EMBL/GenBank/DDBJ databases">
        <title>Novel species of Mucilaginibacter isolated from a glacier on the Tibetan Plateau.</title>
        <authorList>
            <person name="Liu Q."/>
            <person name="Xin Y.-H."/>
        </authorList>
    </citation>
    <scope>NUCLEOTIDE SEQUENCE [LARGE SCALE GENOMIC DNA]</scope>
    <source>
        <strain evidence="2 3">ZT4R22</strain>
    </source>
</reference>
<dbReference type="SUPFAM" id="SSF51182">
    <property type="entry name" value="RmlC-like cupins"/>
    <property type="match status" value="1"/>
</dbReference>
<dbReference type="Gene3D" id="2.60.120.10">
    <property type="entry name" value="Jelly Rolls"/>
    <property type="match status" value="1"/>
</dbReference>
<dbReference type="InterPro" id="IPR013096">
    <property type="entry name" value="Cupin_2"/>
</dbReference>
<keyword evidence="3" id="KW-1185">Reference proteome</keyword>
<dbReference type="Pfam" id="PF07883">
    <property type="entry name" value="Cupin_2"/>
    <property type="match status" value="1"/>
</dbReference>
<dbReference type="InterPro" id="IPR052044">
    <property type="entry name" value="PKS_Associated_Protein"/>
</dbReference>
<dbReference type="InterPro" id="IPR011051">
    <property type="entry name" value="RmlC_Cupin_sf"/>
</dbReference>
<evidence type="ECO:0000313" key="3">
    <source>
        <dbReference type="Proteomes" id="UP000606600"/>
    </source>
</evidence>
<dbReference type="RefSeq" id="WP_191188860.1">
    <property type="nucleotide sequence ID" value="NZ_JACWMY010000004.1"/>
</dbReference>
<evidence type="ECO:0000313" key="2">
    <source>
        <dbReference type="EMBL" id="MBD1364207.1"/>
    </source>
</evidence>
<dbReference type="EMBL" id="JACWMY010000004">
    <property type="protein sequence ID" value="MBD1364207.1"/>
    <property type="molecule type" value="Genomic_DNA"/>
</dbReference>
<proteinExistence type="predicted"/>
<dbReference type="Proteomes" id="UP000606600">
    <property type="component" value="Unassembled WGS sequence"/>
</dbReference>
<protein>
    <submittedName>
        <fullName evidence="2">Cupin domain-containing protein</fullName>
    </submittedName>
</protein>
<name>A0ABR7WRQ6_9SPHI</name>
<feature type="domain" description="Cupin type-2" evidence="1">
    <location>
        <begin position="40"/>
        <end position="96"/>
    </location>
</feature>
<dbReference type="CDD" id="cd02226">
    <property type="entry name" value="cupin_YdbB-like"/>
    <property type="match status" value="1"/>
</dbReference>